<proteinExistence type="predicted"/>
<dbReference type="InterPro" id="IPR004089">
    <property type="entry name" value="MCPsignal_dom"/>
</dbReference>
<dbReference type="Pfam" id="PF10442">
    <property type="entry name" value="FIST_C"/>
    <property type="match status" value="1"/>
</dbReference>
<keyword evidence="6" id="KW-1185">Reference proteome</keyword>
<sequence>MRLSQKIKSSLHKESQPLINIHTNEAQLQKDIKKISFTPRLIIGFTSPNSNIDSVARRIKAAFPSCQLVLSSCAGTLSNANGQDLYQGTQAQWQDIVLQCYSDTLIDNVEILSVPLGSDDLAQGRIDRPLEQRIADLQNRLNHLNIKSDIDYRDTIAYVSFDGLSRSETFFMEAIYQSGRFPCLFVGGSAGGHLNFEHTFLHNGQQTLQNHAIITLIKIKPTMRFGVFKSQNFEQTNIEVNVLTSSQEHRYLSDIITQNGEITTLIDFLCQHFRCQPNQLEQALEEYSFAVKVGNELFVRSVQSFDLSAKKIHFYCDIAAGETLYLVKRIPFAEATRRDLSTFLKDKPAPIGGLLNDCILRRLKNNQSLAQMNSVFTHIPVVGSSTFGEILGLNLNQTLTGIFWFDVRDAKTPFHDEYLEQFIHRYCEFRAMFLHKDVSKLAGLNRVIVKQIDHFKESHYESLVDATGLDNKVRPIFQGLNQLGQLLNDAEQQRASMACELALCASDLDQSVDELSGHVQTQAAAVEQSETTVSGMAGQAHHVAENARQLAESGERIQDIVAVIQKISEQTNLLALNAAIEAARAGEQGRGFAVVADEVRKLAEKSRQNADEIGGDVVTLAQEIRAVAQEIENQSSAVAELTSVLASLREVSSLTAENSIRTQSVADKLLTLTQEHN</sequence>
<dbReference type="PROSITE" id="PS50111">
    <property type="entry name" value="CHEMOTAXIS_TRANSDUC_2"/>
    <property type="match status" value="1"/>
</dbReference>
<dbReference type="Proteomes" id="UP001199044">
    <property type="component" value="Unassembled WGS sequence"/>
</dbReference>
<gene>
    <name evidence="5" type="ORF">LDJ79_07140</name>
</gene>
<dbReference type="PANTHER" id="PTHR32089">
    <property type="entry name" value="METHYL-ACCEPTING CHEMOTAXIS PROTEIN MCPB"/>
    <property type="match status" value="1"/>
</dbReference>
<comment type="caution">
    <text evidence="5">The sequence shown here is derived from an EMBL/GenBank/DDBJ whole genome shotgun (WGS) entry which is preliminary data.</text>
</comment>
<protein>
    <submittedName>
        <fullName evidence="5">Methyl-accepting chemotaxis protein</fullName>
    </submittedName>
</protein>
<dbReference type="InterPro" id="IPR019494">
    <property type="entry name" value="FIST_C"/>
</dbReference>
<dbReference type="InterPro" id="IPR013702">
    <property type="entry name" value="FIST_domain_N"/>
</dbReference>
<feature type="domain" description="Methyl-accepting transducer" evidence="4">
    <location>
        <begin position="487"/>
        <end position="677"/>
    </location>
</feature>
<dbReference type="SMART" id="SM00897">
    <property type="entry name" value="FIST"/>
    <property type="match status" value="1"/>
</dbReference>
<dbReference type="PANTHER" id="PTHR32089:SF112">
    <property type="entry name" value="LYSOZYME-LIKE PROTEIN-RELATED"/>
    <property type="match status" value="1"/>
</dbReference>
<dbReference type="Gene3D" id="1.10.287.950">
    <property type="entry name" value="Methyl-accepting chemotaxis protein"/>
    <property type="match status" value="1"/>
</dbReference>
<comment type="subcellular location">
    <subcellularLocation>
        <location evidence="1">Membrane</location>
    </subcellularLocation>
</comment>
<evidence type="ECO:0000259" key="4">
    <source>
        <dbReference type="PROSITE" id="PS50111"/>
    </source>
</evidence>
<dbReference type="SUPFAM" id="SSF58104">
    <property type="entry name" value="Methyl-accepting chemotaxis protein (MCP) signaling domain"/>
    <property type="match status" value="1"/>
</dbReference>
<evidence type="ECO:0000256" key="1">
    <source>
        <dbReference type="ARBA" id="ARBA00004370"/>
    </source>
</evidence>
<keyword evidence="2 3" id="KW-0807">Transducer</keyword>
<reference evidence="6" key="1">
    <citation type="submission" date="2023-07" db="EMBL/GenBank/DDBJ databases">
        <title>Molecular identification of indigenous halophilic bacteria isolated from red sea cost, biodegradation of synthetic dyes and assessment of degraded metabolite toxicity.</title>
        <authorList>
            <person name="Chaieb K."/>
            <person name="Altayb H.N."/>
        </authorList>
    </citation>
    <scope>NUCLEOTIDE SEQUENCE [LARGE SCALE GENOMIC DNA]</scope>
    <source>
        <strain evidence="6">K20</strain>
    </source>
</reference>
<evidence type="ECO:0000256" key="2">
    <source>
        <dbReference type="ARBA" id="ARBA00023224"/>
    </source>
</evidence>
<accession>A0ABS7YJM4</accession>
<evidence type="ECO:0000313" key="6">
    <source>
        <dbReference type="Proteomes" id="UP001199044"/>
    </source>
</evidence>
<dbReference type="SMART" id="SM00283">
    <property type="entry name" value="MA"/>
    <property type="match status" value="1"/>
</dbReference>
<name>A0ABS7YJM4_9VIBR</name>
<organism evidence="5 6">
    <name type="scientific">Vibrio tritonius</name>
    <dbReference type="NCBI Taxonomy" id="1435069"/>
    <lineage>
        <taxon>Bacteria</taxon>
        <taxon>Pseudomonadati</taxon>
        <taxon>Pseudomonadota</taxon>
        <taxon>Gammaproteobacteria</taxon>
        <taxon>Vibrionales</taxon>
        <taxon>Vibrionaceae</taxon>
        <taxon>Vibrio</taxon>
    </lineage>
</organism>
<dbReference type="SMART" id="SM01204">
    <property type="entry name" value="FIST_C"/>
    <property type="match status" value="1"/>
</dbReference>
<dbReference type="RefSeq" id="WP_225250094.1">
    <property type="nucleotide sequence ID" value="NZ_JAIWIU010000042.1"/>
</dbReference>
<evidence type="ECO:0000256" key="3">
    <source>
        <dbReference type="PROSITE-ProRule" id="PRU00284"/>
    </source>
</evidence>
<dbReference type="Pfam" id="PF00015">
    <property type="entry name" value="MCPsignal"/>
    <property type="match status" value="1"/>
</dbReference>
<evidence type="ECO:0000313" key="5">
    <source>
        <dbReference type="EMBL" id="MCA2015880.1"/>
    </source>
</evidence>
<dbReference type="EMBL" id="JAIWIU010000042">
    <property type="protein sequence ID" value="MCA2015880.1"/>
    <property type="molecule type" value="Genomic_DNA"/>
</dbReference>
<dbReference type="Pfam" id="PF08495">
    <property type="entry name" value="FIST"/>
    <property type="match status" value="1"/>
</dbReference>